<sequence length="310" mass="33509">MKAPPTSLQRALHSLRGLTIGDQFGELFFVEPDAFDAAVAQRRVPGSPWQYTDDTEMGLSVVAVLRAHGEIQQDELMQRFAQHHDMSRGYGPSMRRVLADVRSGADWRSVIATAFEGQGSYGNGAAMRVGPLGAFFAPDLQTCVRQAELSSLTTHTHPEAVAGAIAVAIAAALAWRVHEHPAFQETFLEDVASWVPESEVRSRLLRAARLPGTMAPEVAGAVLGNGQQLTAQDTVPFALWCASRQLSDYETALWWGVSAGGDRDTICAIVGSVVALSSTTAIPAQWLAEQEPFPEWFTSSGLSDEFKESP</sequence>
<keyword evidence="1" id="KW-0479">Metal-binding</keyword>
<dbReference type="EMBL" id="PYSV01000015">
    <property type="protein sequence ID" value="PTA67093.1"/>
    <property type="molecule type" value="Genomic_DNA"/>
</dbReference>
<dbReference type="AlphaFoldDB" id="A0A2T3W5Q2"/>
<accession>A0A2T3W5Q2</accession>
<dbReference type="GO" id="GO:0046872">
    <property type="term" value="F:metal ion binding"/>
    <property type="evidence" value="ECO:0007669"/>
    <property type="project" value="UniProtKB-KW"/>
</dbReference>
<reference evidence="2 3" key="1">
    <citation type="submission" date="2018-03" db="EMBL/GenBank/DDBJ databases">
        <title>Draft genome of Deinococcus sp. OD32.</title>
        <authorList>
            <person name="Wang X.-P."/>
            <person name="Du Z.-J."/>
        </authorList>
    </citation>
    <scope>NUCLEOTIDE SEQUENCE [LARGE SCALE GENOMIC DNA]</scope>
    <source>
        <strain evidence="2 3">OD32</strain>
    </source>
</reference>
<proteinExistence type="predicted"/>
<organism evidence="2 3">
    <name type="scientific">Deinococcus arcticus</name>
    <dbReference type="NCBI Taxonomy" id="2136176"/>
    <lineage>
        <taxon>Bacteria</taxon>
        <taxon>Thermotogati</taxon>
        <taxon>Deinococcota</taxon>
        <taxon>Deinococci</taxon>
        <taxon>Deinococcales</taxon>
        <taxon>Deinococcaceae</taxon>
        <taxon>Deinococcus</taxon>
    </lineage>
</organism>
<dbReference type="OrthoDB" id="9798107at2"/>
<dbReference type="SUPFAM" id="SSF101478">
    <property type="entry name" value="ADP-ribosylglycohydrolase"/>
    <property type="match status" value="1"/>
</dbReference>
<evidence type="ECO:0000256" key="1">
    <source>
        <dbReference type="PIRSR" id="PIRSR605502-1"/>
    </source>
</evidence>
<dbReference type="PANTHER" id="PTHR16222">
    <property type="entry name" value="ADP-RIBOSYLGLYCOHYDROLASE"/>
    <property type="match status" value="1"/>
</dbReference>
<feature type="binding site" evidence="1">
    <location>
        <position position="264"/>
    </location>
    <ligand>
        <name>Mg(2+)</name>
        <dbReference type="ChEBI" id="CHEBI:18420"/>
        <label>1</label>
    </ligand>
</feature>
<protein>
    <recommendedName>
        <fullName evidence="4">Crystallin J1</fullName>
    </recommendedName>
</protein>
<feature type="binding site" evidence="1">
    <location>
        <position position="262"/>
    </location>
    <ligand>
        <name>Mg(2+)</name>
        <dbReference type="ChEBI" id="CHEBI:18420"/>
        <label>1</label>
    </ligand>
</feature>
<evidence type="ECO:0008006" key="4">
    <source>
        <dbReference type="Google" id="ProtNLM"/>
    </source>
</evidence>
<comment type="caution">
    <text evidence="2">The sequence shown here is derived from an EMBL/GenBank/DDBJ whole genome shotgun (WGS) entry which is preliminary data.</text>
</comment>
<comment type="cofactor">
    <cofactor evidence="1">
        <name>Mg(2+)</name>
        <dbReference type="ChEBI" id="CHEBI:18420"/>
    </cofactor>
    <text evidence="1">Binds 2 magnesium ions per subunit.</text>
</comment>
<dbReference type="Proteomes" id="UP000240317">
    <property type="component" value="Unassembled WGS sequence"/>
</dbReference>
<feature type="binding site" evidence="1">
    <location>
        <position position="52"/>
    </location>
    <ligand>
        <name>Mg(2+)</name>
        <dbReference type="ChEBI" id="CHEBI:18420"/>
        <label>1</label>
    </ligand>
</feature>
<dbReference type="InterPro" id="IPR036705">
    <property type="entry name" value="Ribosyl_crysJ1_sf"/>
</dbReference>
<dbReference type="Pfam" id="PF03747">
    <property type="entry name" value="ADP_ribosyl_GH"/>
    <property type="match status" value="1"/>
</dbReference>
<dbReference type="Gene3D" id="1.10.4080.10">
    <property type="entry name" value="ADP-ribosylation/Crystallin J1"/>
    <property type="match status" value="1"/>
</dbReference>
<evidence type="ECO:0000313" key="3">
    <source>
        <dbReference type="Proteomes" id="UP000240317"/>
    </source>
</evidence>
<feature type="binding site" evidence="1">
    <location>
        <position position="265"/>
    </location>
    <ligand>
        <name>Mg(2+)</name>
        <dbReference type="ChEBI" id="CHEBI:18420"/>
        <label>1</label>
    </ligand>
</feature>
<dbReference type="InterPro" id="IPR050792">
    <property type="entry name" value="ADP-ribosylglycohydrolase"/>
</dbReference>
<name>A0A2T3W5Q2_9DEIO</name>
<dbReference type="PANTHER" id="PTHR16222:SF12">
    <property type="entry name" value="ADP-RIBOSYLGLYCOHYDROLASE-RELATED"/>
    <property type="match status" value="1"/>
</dbReference>
<evidence type="ECO:0000313" key="2">
    <source>
        <dbReference type="EMBL" id="PTA67093.1"/>
    </source>
</evidence>
<feature type="binding site" evidence="1">
    <location>
        <position position="54"/>
    </location>
    <ligand>
        <name>Mg(2+)</name>
        <dbReference type="ChEBI" id="CHEBI:18420"/>
        <label>1</label>
    </ligand>
</feature>
<keyword evidence="3" id="KW-1185">Reference proteome</keyword>
<gene>
    <name evidence="2" type="ORF">C8263_14345</name>
</gene>
<keyword evidence="1" id="KW-0460">Magnesium</keyword>
<dbReference type="InterPro" id="IPR005502">
    <property type="entry name" value="Ribosyl_crysJ1"/>
</dbReference>
<feature type="binding site" evidence="1">
    <location>
        <position position="53"/>
    </location>
    <ligand>
        <name>Mg(2+)</name>
        <dbReference type="ChEBI" id="CHEBI:18420"/>
        <label>1</label>
    </ligand>
</feature>